<dbReference type="PANTHER" id="PTHR43806:SF11">
    <property type="entry name" value="CEREVISIN-RELATED"/>
    <property type="match status" value="1"/>
</dbReference>
<dbReference type="Pfam" id="PF00082">
    <property type="entry name" value="Peptidase_S8"/>
    <property type="match status" value="1"/>
</dbReference>
<keyword evidence="9" id="KW-1185">Reference proteome</keyword>
<dbReference type="OrthoDB" id="5405281at2"/>
<feature type="active site" description="Charge relay system" evidence="5">
    <location>
        <position position="189"/>
    </location>
</feature>
<dbReference type="PROSITE" id="PS00138">
    <property type="entry name" value="SUBTILASE_SER"/>
    <property type="match status" value="1"/>
</dbReference>
<protein>
    <submittedName>
        <fullName evidence="8">S8 family serine peptidase</fullName>
    </submittedName>
</protein>
<dbReference type="PROSITE" id="PS00136">
    <property type="entry name" value="SUBTILASE_ASP"/>
    <property type="match status" value="1"/>
</dbReference>
<dbReference type="RefSeq" id="WP_160745592.1">
    <property type="nucleotide sequence ID" value="NZ_WTYK01000002.1"/>
</dbReference>
<dbReference type="GO" id="GO:0006508">
    <property type="term" value="P:proteolysis"/>
    <property type="evidence" value="ECO:0007669"/>
    <property type="project" value="UniProtKB-KW"/>
</dbReference>
<dbReference type="InterPro" id="IPR023828">
    <property type="entry name" value="Peptidase_S8_Ser-AS"/>
</dbReference>
<dbReference type="Proteomes" id="UP000469159">
    <property type="component" value="Unassembled WGS sequence"/>
</dbReference>
<accession>A0A6I4USI7</accession>
<evidence type="ECO:0000256" key="4">
    <source>
        <dbReference type="ARBA" id="ARBA00022825"/>
    </source>
</evidence>
<dbReference type="Gene3D" id="3.40.50.200">
    <property type="entry name" value="Peptidase S8/S53 domain"/>
    <property type="match status" value="1"/>
</dbReference>
<evidence type="ECO:0000259" key="7">
    <source>
        <dbReference type="Pfam" id="PF00082"/>
    </source>
</evidence>
<dbReference type="InterPro" id="IPR015500">
    <property type="entry name" value="Peptidase_S8_subtilisin-rel"/>
</dbReference>
<keyword evidence="3 5" id="KW-0378">Hydrolase</keyword>
<feature type="domain" description="Peptidase S8/S53" evidence="7">
    <location>
        <begin position="182"/>
        <end position="456"/>
    </location>
</feature>
<organism evidence="8 9">
    <name type="scientific">Croceibacterium soli</name>
    <dbReference type="NCBI Taxonomy" id="1739690"/>
    <lineage>
        <taxon>Bacteria</taxon>
        <taxon>Pseudomonadati</taxon>
        <taxon>Pseudomonadota</taxon>
        <taxon>Alphaproteobacteria</taxon>
        <taxon>Sphingomonadales</taxon>
        <taxon>Erythrobacteraceae</taxon>
        <taxon>Croceibacterium</taxon>
    </lineage>
</organism>
<sequence>MTRIARIAQPWNHYTGAYAAPTSLLVRLKLGEVPDHIPTAMDVRQGARTRAERTGHGAVDRVSGAFGGSVRVSRLHSAAAALGRPGARNKGYSDLEVLTGISRMLRLDVEPGTHVGSMAISLRQLDVVESVTPNYIVAVGLDRYEPAFGGLGGDDEEDDDGWAPREMIGAQRALAHEPGDPAVIVGVVDSGVNPAHEEFGWRLRSGFDTVQLGHGEMAGGIALLGDNAGADVDPSDRFVGHGSGCAAIIGAAGERMPPGLAGDCQILPIRSLGAALFPGKQQAVGVGSVSDLDIGMVMAVQLGAKVVNLSFGTDDEAIEPGAPKPHAEAVAYATARGCTLVAAAGNSGDARTYWPAACPEVIAVGSVGLDAAASGFSTSGDHVALCAPGERIRTAAVDGYQRATGTSFAAPFAAAAAALLHSRAQRRSAALAPETVKQLLIESARPHRPDTPEGNGAGILDAARALALLDQALDADPSTEFGGPDDG</sequence>
<evidence type="ECO:0000256" key="6">
    <source>
        <dbReference type="RuleBase" id="RU003355"/>
    </source>
</evidence>
<dbReference type="PRINTS" id="PR00723">
    <property type="entry name" value="SUBTILISIN"/>
</dbReference>
<name>A0A6I4USI7_9SPHN</name>
<gene>
    <name evidence="8" type="ORF">GRI75_03550</name>
</gene>
<dbReference type="InterPro" id="IPR000209">
    <property type="entry name" value="Peptidase_S8/S53_dom"/>
</dbReference>
<dbReference type="EMBL" id="WTYK01000002">
    <property type="protein sequence ID" value="MXP40724.1"/>
    <property type="molecule type" value="Genomic_DNA"/>
</dbReference>
<keyword evidence="4 5" id="KW-0720">Serine protease</keyword>
<evidence type="ECO:0000313" key="8">
    <source>
        <dbReference type="EMBL" id="MXP40724.1"/>
    </source>
</evidence>
<evidence type="ECO:0000256" key="3">
    <source>
        <dbReference type="ARBA" id="ARBA00022801"/>
    </source>
</evidence>
<dbReference type="AlphaFoldDB" id="A0A6I4USI7"/>
<reference evidence="8 9" key="1">
    <citation type="submission" date="2019-12" db="EMBL/GenBank/DDBJ databases">
        <title>Genomic-based taxomic classification of the family Erythrobacteraceae.</title>
        <authorList>
            <person name="Xu L."/>
        </authorList>
    </citation>
    <scope>NUCLEOTIDE SEQUENCE [LARGE SCALE GENOMIC DNA]</scope>
    <source>
        <strain evidence="8 9">MCCC 1K02066</strain>
    </source>
</reference>
<dbReference type="InterPro" id="IPR050131">
    <property type="entry name" value="Peptidase_S8_subtilisin-like"/>
</dbReference>
<comment type="caution">
    <text evidence="8">The sequence shown here is derived from an EMBL/GenBank/DDBJ whole genome shotgun (WGS) entry which is preliminary data.</text>
</comment>
<feature type="active site" description="Charge relay system" evidence="5">
    <location>
        <position position="241"/>
    </location>
</feature>
<evidence type="ECO:0000256" key="2">
    <source>
        <dbReference type="ARBA" id="ARBA00022670"/>
    </source>
</evidence>
<dbReference type="GO" id="GO:0004252">
    <property type="term" value="F:serine-type endopeptidase activity"/>
    <property type="evidence" value="ECO:0007669"/>
    <property type="project" value="UniProtKB-UniRule"/>
</dbReference>
<evidence type="ECO:0000256" key="5">
    <source>
        <dbReference type="PROSITE-ProRule" id="PRU01240"/>
    </source>
</evidence>
<feature type="active site" description="Charge relay system" evidence="5">
    <location>
        <position position="407"/>
    </location>
</feature>
<comment type="similarity">
    <text evidence="1 5 6">Belongs to the peptidase S8 family.</text>
</comment>
<evidence type="ECO:0000313" key="9">
    <source>
        <dbReference type="Proteomes" id="UP000469159"/>
    </source>
</evidence>
<dbReference type="SUPFAM" id="SSF52743">
    <property type="entry name" value="Subtilisin-like"/>
    <property type="match status" value="1"/>
</dbReference>
<keyword evidence="2 5" id="KW-0645">Protease</keyword>
<dbReference type="InterPro" id="IPR036852">
    <property type="entry name" value="Peptidase_S8/S53_dom_sf"/>
</dbReference>
<dbReference type="PANTHER" id="PTHR43806">
    <property type="entry name" value="PEPTIDASE S8"/>
    <property type="match status" value="1"/>
</dbReference>
<dbReference type="InterPro" id="IPR023827">
    <property type="entry name" value="Peptidase_S8_Asp-AS"/>
</dbReference>
<dbReference type="PROSITE" id="PS51892">
    <property type="entry name" value="SUBTILASE"/>
    <property type="match status" value="1"/>
</dbReference>
<evidence type="ECO:0000256" key="1">
    <source>
        <dbReference type="ARBA" id="ARBA00011073"/>
    </source>
</evidence>
<proteinExistence type="inferred from homology"/>